<dbReference type="InterPro" id="IPR036589">
    <property type="entry name" value="HCY_dom_sf"/>
</dbReference>
<keyword evidence="6" id="KW-0274">FAD</keyword>
<accession>A0A5E6MCV0</accession>
<dbReference type="Pfam" id="PF02219">
    <property type="entry name" value="MTHFR"/>
    <property type="match status" value="1"/>
</dbReference>
<dbReference type="UniPathway" id="UPA00193"/>
<keyword evidence="3 10" id="KW-0489">Methyltransferase</keyword>
<dbReference type="PROSITE" id="PS50970">
    <property type="entry name" value="HCY"/>
    <property type="match status" value="1"/>
</dbReference>
<evidence type="ECO:0000256" key="3">
    <source>
        <dbReference type="ARBA" id="ARBA00022603"/>
    </source>
</evidence>
<evidence type="ECO:0000313" key="10">
    <source>
        <dbReference type="EMBL" id="VVM05611.1"/>
    </source>
</evidence>
<evidence type="ECO:0000256" key="1">
    <source>
        <dbReference type="ARBA" id="ARBA00001974"/>
    </source>
</evidence>
<dbReference type="InterPro" id="IPR003726">
    <property type="entry name" value="HCY_dom"/>
</dbReference>
<sequence length="608" mass="65911">MANLLESLSERLVLGDGALGTYLYSLGLPHRYCLEEANLSRPDLVRRAHADYCQAGAELLRTNTTGSNRAYLSRFGLEGQVVAINRRGVELAREAAGGRECTVAGSVGPIWLRPWEGSLSPEERRPLYREQITALLEAGCDLVFLETFTELSEALLALSVAYEAGASRVAVSLAVFEEGRLGNGDTLASGFASLRGAAARLVGIGGSCGILASLHLLEEIEVRPGDLLCAFPNAGKPEFYEGRLSYSASPEYFAASVDRFVEEGVHLLGGDYGTNPLHIAAMAPVLARHRPLRVKPRRGRVPVIEMEREKELPKAEEESLLDRCKRKRIAMVELDSPRTLAMDKFLEGVRALEKAGVDALTLADNSLAILRVSNLAAAVAAQRCARLPTILHLACRDRNLLGLQSELMGLSVLGFRHVLALTGDPAKAGDHPGATSVYDLNSLGLIKLMAKLNGGVSAAGRDLKAKTNFVIGCAFNPNSVQFDSQVRKLESKIAAGAQYAMTQPVFDPELIRKSAERLKPLGIPVFVGIMPVLNSRNAEFLHNEVPGISIPESLRERLRHVDGPKAAELGLEEARSLAETVLEQFGGIYLITPFMRYDLSVRLVEALF</sequence>
<dbReference type="RefSeq" id="WP_142659620.1">
    <property type="nucleotide sequence ID" value="NZ_CABFVA020000025.1"/>
</dbReference>
<evidence type="ECO:0000259" key="9">
    <source>
        <dbReference type="PROSITE" id="PS50970"/>
    </source>
</evidence>
<reference evidence="10 11" key="1">
    <citation type="submission" date="2019-09" db="EMBL/GenBank/DDBJ databases">
        <authorList>
            <person name="Cremers G."/>
        </authorList>
    </citation>
    <scope>NUCLEOTIDE SEQUENCE [LARGE SCALE GENOMIC DNA]</scope>
    <source>
        <strain evidence="10">4A</strain>
    </source>
</reference>
<keyword evidence="11" id="KW-1185">Reference proteome</keyword>
<organism evidence="10 11">
    <name type="scientific">Methylacidimicrobium tartarophylax</name>
    <dbReference type="NCBI Taxonomy" id="1041768"/>
    <lineage>
        <taxon>Bacteria</taxon>
        <taxon>Pseudomonadati</taxon>
        <taxon>Verrucomicrobiota</taxon>
        <taxon>Methylacidimicrobium</taxon>
    </lineage>
</organism>
<dbReference type="InterPro" id="IPR029041">
    <property type="entry name" value="FAD-linked_oxidoreductase-like"/>
</dbReference>
<keyword evidence="4" id="KW-0285">Flavoprotein</keyword>
<keyword evidence="5 10" id="KW-0808">Transferase</keyword>
<comment type="cofactor">
    <cofactor evidence="1">
        <name>FAD</name>
        <dbReference type="ChEBI" id="CHEBI:57692"/>
    </cofactor>
</comment>
<evidence type="ECO:0000256" key="5">
    <source>
        <dbReference type="ARBA" id="ARBA00022679"/>
    </source>
</evidence>
<dbReference type="GO" id="GO:0006555">
    <property type="term" value="P:methionine metabolic process"/>
    <property type="evidence" value="ECO:0007669"/>
    <property type="project" value="InterPro"/>
</dbReference>
<dbReference type="EMBL" id="CABFVA020000025">
    <property type="protein sequence ID" value="VVM05611.1"/>
    <property type="molecule type" value="Genomic_DNA"/>
</dbReference>
<dbReference type="PANTHER" id="PTHR11103">
    <property type="entry name" value="SLR1189 PROTEIN"/>
    <property type="match status" value="1"/>
</dbReference>
<comment type="pathway">
    <text evidence="2">One-carbon metabolism; tetrahydrofolate interconversion.</text>
</comment>
<dbReference type="GO" id="GO:0032259">
    <property type="term" value="P:methylation"/>
    <property type="evidence" value="ECO:0007669"/>
    <property type="project" value="UniProtKB-KW"/>
</dbReference>
<gene>
    <name evidence="10" type="primary">metF</name>
    <name evidence="10" type="synonym">MTHFR</name>
    <name evidence="10" type="ORF">MAMT_00694</name>
</gene>
<evidence type="ECO:0000256" key="8">
    <source>
        <dbReference type="PROSITE-ProRule" id="PRU00333"/>
    </source>
</evidence>
<evidence type="ECO:0000256" key="2">
    <source>
        <dbReference type="ARBA" id="ARBA00004777"/>
    </source>
</evidence>
<dbReference type="GO" id="GO:0035999">
    <property type="term" value="P:tetrahydrofolate interconversion"/>
    <property type="evidence" value="ECO:0007669"/>
    <property type="project" value="UniProtKB-UniPathway"/>
</dbReference>
<dbReference type="Pfam" id="PF02574">
    <property type="entry name" value="S-methyl_trans"/>
    <property type="match status" value="1"/>
</dbReference>
<dbReference type="InterPro" id="IPR003171">
    <property type="entry name" value="Mehydrof_redctse-like"/>
</dbReference>
<feature type="domain" description="Hcy-binding" evidence="9">
    <location>
        <begin position="1"/>
        <end position="286"/>
    </location>
</feature>
<dbReference type="OrthoDB" id="9803687at2"/>
<evidence type="ECO:0000256" key="7">
    <source>
        <dbReference type="ARBA" id="ARBA00023002"/>
    </source>
</evidence>
<dbReference type="Proteomes" id="UP000334923">
    <property type="component" value="Unassembled WGS sequence"/>
</dbReference>
<keyword evidence="7" id="KW-0560">Oxidoreductase</keyword>
<evidence type="ECO:0000256" key="6">
    <source>
        <dbReference type="ARBA" id="ARBA00022827"/>
    </source>
</evidence>
<evidence type="ECO:0000313" key="11">
    <source>
        <dbReference type="Proteomes" id="UP000334923"/>
    </source>
</evidence>
<dbReference type="NCBIfam" id="NF006396">
    <property type="entry name" value="PRK08645.1"/>
    <property type="match status" value="1"/>
</dbReference>
<dbReference type="SUPFAM" id="SSF82282">
    <property type="entry name" value="Homocysteine S-methyltransferase"/>
    <property type="match status" value="1"/>
</dbReference>
<dbReference type="AlphaFoldDB" id="A0A5E6MCV0"/>
<dbReference type="CDD" id="cd00537">
    <property type="entry name" value="MTHFR"/>
    <property type="match status" value="1"/>
</dbReference>
<dbReference type="PANTHER" id="PTHR11103:SF18">
    <property type="entry name" value="SLR1189 PROTEIN"/>
    <property type="match status" value="1"/>
</dbReference>
<evidence type="ECO:0000256" key="4">
    <source>
        <dbReference type="ARBA" id="ARBA00022630"/>
    </source>
</evidence>
<dbReference type="SUPFAM" id="SSF51730">
    <property type="entry name" value="FAD-linked oxidoreductase"/>
    <property type="match status" value="1"/>
</dbReference>
<protein>
    <submittedName>
        <fullName evidence="10">Methylenetetrahydrofolate reductase (NADPH),mmuM, BHMT2 homocysteine S-methyltransferase</fullName>
    </submittedName>
</protein>
<comment type="caution">
    <text evidence="8">Lacks conserved residue(s) required for the propagation of feature annotation.</text>
</comment>
<dbReference type="Gene3D" id="3.20.20.330">
    <property type="entry name" value="Homocysteine-binding-like domain"/>
    <property type="match status" value="1"/>
</dbReference>
<dbReference type="Gene3D" id="3.20.20.220">
    <property type="match status" value="1"/>
</dbReference>
<proteinExistence type="predicted"/>
<name>A0A5E6MCV0_9BACT</name>
<dbReference type="GO" id="GO:0008168">
    <property type="term" value="F:methyltransferase activity"/>
    <property type="evidence" value="ECO:0007669"/>
    <property type="project" value="UniProtKB-KW"/>
</dbReference>
<dbReference type="GO" id="GO:0004489">
    <property type="term" value="F:methylenetetrahydrofolate reductase [NAD(P)H] activity"/>
    <property type="evidence" value="ECO:0007669"/>
    <property type="project" value="InterPro"/>
</dbReference>